<protein>
    <recommendedName>
        <fullName evidence="2">ArnR1-like winged helix-turn-helix domain-containing protein</fullName>
    </recommendedName>
</protein>
<accession>A0A0F9VXV8</accession>
<proteinExistence type="predicted"/>
<gene>
    <name evidence="1" type="ORF">LCGC14_0429840</name>
</gene>
<sequence length="73" mass="8274">MPKKWQEIIQAISGNNDIQTVPQLAELLNEPVSLSLMEALFKLRKEGYISWKPSKYLYLTGKGYQACEVVNAS</sequence>
<dbReference type="SUPFAM" id="SSF46785">
    <property type="entry name" value="Winged helix' DNA-binding domain"/>
    <property type="match status" value="1"/>
</dbReference>
<dbReference type="AlphaFoldDB" id="A0A0F9VXV8"/>
<dbReference type="InterPro" id="IPR036390">
    <property type="entry name" value="WH_DNA-bd_sf"/>
</dbReference>
<organism evidence="1">
    <name type="scientific">marine sediment metagenome</name>
    <dbReference type="NCBI Taxonomy" id="412755"/>
    <lineage>
        <taxon>unclassified sequences</taxon>
        <taxon>metagenomes</taxon>
        <taxon>ecological metagenomes</taxon>
    </lineage>
</organism>
<comment type="caution">
    <text evidence="1">The sequence shown here is derived from an EMBL/GenBank/DDBJ whole genome shotgun (WGS) entry which is preliminary data.</text>
</comment>
<name>A0A0F9VXV8_9ZZZZ</name>
<dbReference type="EMBL" id="LAZR01000401">
    <property type="protein sequence ID" value="KKN70553.1"/>
    <property type="molecule type" value="Genomic_DNA"/>
</dbReference>
<evidence type="ECO:0000313" key="1">
    <source>
        <dbReference type="EMBL" id="KKN70553.1"/>
    </source>
</evidence>
<evidence type="ECO:0008006" key="2">
    <source>
        <dbReference type="Google" id="ProtNLM"/>
    </source>
</evidence>
<reference evidence="1" key="1">
    <citation type="journal article" date="2015" name="Nature">
        <title>Complex archaea that bridge the gap between prokaryotes and eukaryotes.</title>
        <authorList>
            <person name="Spang A."/>
            <person name="Saw J.H."/>
            <person name="Jorgensen S.L."/>
            <person name="Zaremba-Niedzwiedzka K."/>
            <person name="Martijn J."/>
            <person name="Lind A.E."/>
            <person name="van Eijk R."/>
            <person name="Schleper C."/>
            <person name="Guy L."/>
            <person name="Ettema T.J."/>
        </authorList>
    </citation>
    <scope>NUCLEOTIDE SEQUENCE</scope>
</reference>